<sequence>MCWLRAWSQILLPVFLSLLLIQLLISFSEKGFSHISRHRGKHRQKSSDYEGCGLKKTCKLCIQDRNCVWCSGENICKPFCISHMGCHISSVLWLNCKVDMFGFLMLLLIVIIIIIFICYCCIFHYYLQEAIRRPQGFSFQPGYGGEA</sequence>
<keyword evidence="5 6" id="KW-0472">Membrane</keyword>
<dbReference type="GO" id="GO:0005737">
    <property type="term" value="C:cytoplasm"/>
    <property type="evidence" value="ECO:0007669"/>
    <property type="project" value="TreeGrafter"/>
</dbReference>
<evidence type="ECO:0008006" key="10">
    <source>
        <dbReference type="Google" id="ProtNLM"/>
    </source>
</evidence>
<evidence type="ECO:0000256" key="4">
    <source>
        <dbReference type="ARBA" id="ARBA00022989"/>
    </source>
</evidence>
<feature type="chain" id="PRO_5029525755" description="PTTG1 interacting protein" evidence="7">
    <location>
        <begin position="27"/>
        <end position="147"/>
    </location>
</feature>
<dbReference type="PANTHER" id="PTHR15191">
    <property type="entry name" value="PROTEIN CBG20567"/>
    <property type="match status" value="1"/>
</dbReference>
<protein>
    <recommendedName>
        <fullName evidence="10">PTTG1 interacting protein</fullName>
    </recommendedName>
</protein>
<comment type="subcellular location">
    <subcellularLocation>
        <location evidence="1">Membrane</location>
        <topology evidence="1">Single-pass type I membrane protein</topology>
    </subcellularLocation>
</comment>
<evidence type="ECO:0000256" key="2">
    <source>
        <dbReference type="ARBA" id="ARBA00022692"/>
    </source>
</evidence>
<evidence type="ECO:0000256" key="7">
    <source>
        <dbReference type="SAM" id="SignalP"/>
    </source>
</evidence>
<dbReference type="AlphaFoldDB" id="A0A7J7WLY1"/>
<keyword evidence="3 7" id="KW-0732">Signal</keyword>
<accession>A0A7J7WLY1</accession>
<organism evidence="8 9">
    <name type="scientific">Pipistrellus kuhlii</name>
    <name type="common">Kuhl's pipistrelle</name>
    <dbReference type="NCBI Taxonomy" id="59472"/>
    <lineage>
        <taxon>Eukaryota</taxon>
        <taxon>Metazoa</taxon>
        <taxon>Chordata</taxon>
        <taxon>Craniata</taxon>
        <taxon>Vertebrata</taxon>
        <taxon>Euteleostomi</taxon>
        <taxon>Mammalia</taxon>
        <taxon>Eutheria</taxon>
        <taxon>Laurasiatheria</taxon>
        <taxon>Chiroptera</taxon>
        <taxon>Yangochiroptera</taxon>
        <taxon>Vespertilionidae</taxon>
        <taxon>Pipistrellus</taxon>
    </lineage>
</organism>
<evidence type="ECO:0000313" key="8">
    <source>
        <dbReference type="EMBL" id="KAF6338248.1"/>
    </source>
</evidence>
<comment type="caution">
    <text evidence="8">The sequence shown here is derived from an EMBL/GenBank/DDBJ whole genome shotgun (WGS) entry which is preliminary data.</text>
</comment>
<keyword evidence="2 6" id="KW-0812">Transmembrane</keyword>
<dbReference type="GO" id="GO:0005634">
    <property type="term" value="C:nucleus"/>
    <property type="evidence" value="ECO:0007669"/>
    <property type="project" value="TreeGrafter"/>
</dbReference>
<name>A0A7J7WLY1_PIPKU</name>
<dbReference type="Proteomes" id="UP000558488">
    <property type="component" value="Unassembled WGS sequence"/>
</dbReference>
<evidence type="ECO:0000313" key="9">
    <source>
        <dbReference type="Proteomes" id="UP000558488"/>
    </source>
</evidence>
<keyword evidence="4 6" id="KW-1133">Transmembrane helix</keyword>
<keyword evidence="9" id="KW-1185">Reference proteome</keyword>
<dbReference type="EMBL" id="JACAGB010000010">
    <property type="protein sequence ID" value="KAF6338248.1"/>
    <property type="molecule type" value="Genomic_DNA"/>
</dbReference>
<evidence type="ECO:0000256" key="5">
    <source>
        <dbReference type="ARBA" id="ARBA00023136"/>
    </source>
</evidence>
<feature type="transmembrane region" description="Helical" evidence="6">
    <location>
        <begin position="100"/>
        <end position="127"/>
    </location>
</feature>
<evidence type="ECO:0000256" key="6">
    <source>
        <dbReference type="SAM" id="Phobius"/>
    </source>
</evidence>
<dbReference type="GO" id="GO:0016020">
    <property type="term" value="C:membrane"/>
    <property type="evidence" value="ECO:0007669"/>
    <property type="project" value="UniProtKB-SubCell"/>
</dbReference>
<dbReference type="PANTHER" id="PTHR15191:SF14">
    <property type="entry name" value="PITUITARY TUMOR-TRANSFORMING GENE 1 PROTEIN-INTERACTING PROTEIN"/>
    <property type="match status" value="1"/>
</dbReference>
<feature type="signal peptide" evidence="7">
    <location>
        <begin position="1"/>
        <end position="26"/>
    </location>
</feature>
<dbReference type="InterPro" id="IPR052304">
    <property type="entry name" value="PTTG1IP"/>
</dbReference>
<proteinExistence type="predicted"/>
<gene>
    <name evidence="8" type="ORF">mPipKuh1_007970</name>
</gene>
<dbReference type="GO" id="GO:0006606">
    <property type="term" value="P:protein import into nucleus"/>
    <property type="evidence" value="ECO:0007669"/>
    <property type="project" value="TreeGrafter"/>
</dbReference>
<evidence type="ECO:0000256" key="3">
    <source>
        <dbReference type="ARBA" id="ARBA00022729"/>
    </source>
</evidence>
<reference evidence="8 9" key="1">
    <citation type="journal article" date="2020" name="Nature">
        <title>Six reference-quality genomes reveal evolution of bat adaptations.</title>
        <authorList>
            <person name="Jebb D."/>
            <person name="Huang Z."/>
            <person name="Pippel M."/>
            <person name="Hughes G.M."/>
            <person name="Lavrichenko K."/>
            <person name="Devanna P."/>
            <person name="Winkler S."/>
            <person name="Jermiin L.S."/>
            <person name="Skirmuntt E.C."/>
            <person name="Katzourakis A."/>
            <person name="Burkitt-Gray L."/>
            <person name="Ray D.A."/>
            <person name="Sullivan K.A.M."/>
            <person name="Roscito J.G."/>
            <person name="Kirilenko B.M."/>
            <person name="Davalos L.M."/>
            <person name="Corthals A.P."/>
            <person name="Power M.L."/>
            <person name="Jones G."/>
            <person name="Ransome R.D."/>
            <person name="Dechmann D.K.N."/>
            <person name="Locatelli A.G."/>
            <person name="Puechmaille S.J."/>
            <person name="Fedrigo O."/>
            <person name="Jarvis E.D."/>
            <person name="Hiller M."/>
            <person name="Vernes S.C."/>
            <person name="Myers E.W."/>
            <person name="Teeling E.C."/>
        </authorList>
    </citation>
    <scope>NUCLEOTIDE SEQUENCE [LARGE SCALE GENOMIC DNA]</scope>
    <source>
        <strain evidence="8">MPipKuh1</strain>
        <tissue evidence="8">Flight muscle</tissue>
    </source>
</reference>
<evidence type="ECO:0000256" key="1">
    <source>
        <dbReference type="ARBA" id="ARBA00004479"/>
    </source>
</evidence>